<dbReference type="InterPro" id="IPR010894">
    <property type="entry name" value="SpoVAD"/>
</dbReference>
<dbReference type="InterPro" id="IPR016039">
    <property type="entry name" value="Thiolase-like"/>
</dbReference>
<dbReference type="Pfam" id="PF07451">
    <property type="entry name" value="SpoVAD"/>
    <property type="match status" value="1"/>
</dbReference>
<evidence type="ECO:0000313" key="2">
    <source>
        <dbReference type="Proteomes" id="UP000179524"/>
    </source>
</evidence>
<organism evidence="1 2">
    <name type="scientific">Anaerobacillus alkalilacustris</name>
    <dbReference type="NCBI Taxonomy" id="393763"/>
    <lineage>
        <taxon>Bacteria</taxon>
        <taxon>Bacillati</taxon>
        <taxon>Bacillota</taxon>
        <taxon>Bacilli</taxon>
        <taxon>Bacillales</taxon>
        <taxon>Bacillaceae</taxon>
        <taxon>Anaerobacillus</taxon>
    </lineage>
</organism>
<dbReference type="NCBIfam" id="NF006160">
    <property type="entry name" value="PRK08304.1"/>
    <property type="match status" value="1"/>
</dbReference>
<dbReference type="NCBIfam" id="TIGR02845">
    <property type="entry name" value="spore_V_AD"/>
    <property type="match status" value="1"/>
</dbReference>
<dbReference type="NCBIfam" id="NF009069">
    <property type="entry name" value="PRK12404.1"/>
    <property type="match status" value="1"/>
</dbReference>
<proteinExistence type="predicted"/>
<name>A0A1S2LDY3_9BACI</name>
<dbReference type="InterPro" id="IPR038369">
    <property type="entry name" value="SpoVAD_sf"/>
</dbReference>
<dbReference type="EMBL" id="MLQR01000049">
    <property type="protein sequence ID" value="OIJ10719.1"/>
    <property type="molecule type" value="Genomic_DNA"/>
</dbReference>
<protein>
    <submittedName>
        <fullName evidence="1">Stage V sporulation protein AD</fullName>
    </submittedName>
</protein>
<dbReference type="SUPFAM" id="SSF53901">
    <property type="entry name" value="Thiolase-like"/>
    <property type="match status" value="1"/>
</dbReference>
<gene>
    <name evidence="1" type="ORF">BKP37_17440</name>
</gene>
<dbReference type="AlphaFoldDB" id="A0A1S2LDY3"/>
<dbReference type="Gene3D" id="3.40.47.40">
    <property type="entry name" value="Stage V sporulation protein AD"/>
    <property type="match status" value="1"/>
</dbReference>
<reference evidence="1 2" key="1">
    <citation type="submission" date="2016-10" db="EMBL/GenBank/DDBJ databases">
        <title>Draft genome sequences of four alkaliphilic bacteria belonging to the Anaerobacillus genus.</title>
        <authorList>
            <person name="Bassil N.M."/>
            <person name="Lloyd J.R."/>
        </authorList>
    </citation>
    <scope>NUCLEOTIDE SEQUENCE [LARGE SCALE GENOMIC DNA]</scope>
    <source>
        <strain evidence="1 2">DSM 18345</strain>
    </source>
</reference>
<keyword evidence="2" id="KW-1185">Reference proteome</keyword>
<dbReference type="OrthoDB" id="9770068at2"/>
<comment type="caution">
    <text evidence="1">The sequence shown here is derived from an EMBL/GenBank/DDBJ whole genome shotgun (WGS) entry which is preliminary data.</text>
</comment>
<evidence type="ECO:0000313" key="1">
    <source>
        <dbReference type="EMBL" id="OIJ10719.1"/>
    </source>
</evidence>
<dbReference type="Proteomes" id="UP000179524">
    <property type="component" value="Unassembled WGS sequence"/>
</dbReference>
<sequence length="335" mass="36538">MNMSNQTLQFKNDIFVQSTGTVVGPKEAEGPLKTTFDKFYDELYCGEDTWELAERKLMSEAIDICLEKANKKSEEMDFFLGGDLLNQNITASYVAREKEIPYFGLFNACSTSMEAVILAAVLIDGAFANHVMTAVSSHFSTAERQFRFPTEFGGQKPSTAMWTVTGSGAAYVSKKKSNIRIETATVGKVIDLGVTSPFNMGAAMAPAAANTIKTHLDDLNRDPEYYDLIVTGDLSRVGSPILKSLLLENNLDISKIHQDCGIQIFSGDQSVFSGGSGCACSAVVTYSHIFNQMKRGTLKKVLVVATGALFNTLMIQQKESIPCIAHGVSFEYVES</sequence>
<dbReference type="GO" id="GO:0016746">
    <property type="term" value="F:acyltransferase activity"/>
    <property type="evidence" value="ECO:0007669"/>
    <property type="project" value="InterPro"/>
</dbReference>
<accession>A0A1S2LDY3</accession>
<dbReference type="PIRSF" id="PIRSF011570">
    <property type="entry name" value="SpoVAD"/>
    <property type="match status" value="1"/>
</dbReference>